<dbReference type="KEGG" id="bsto:C0V70_03800"/>
<organism evidence="1 2">
    <name type="scientific">Bacteriovorax stolpii</name>
    <name type="common">Bdellovibrio stolpii</name>
    <dbReference type="NCBI Taxonomy" id="960"/>
    <lineage>
        <taxon>Bacteria</taxon>
        <taxon>Pseudomonadati</taxon>
        <taxon>Bdellovibrionota</taxon>
        <taxon>Bacteriovoracia</taxon>
        <taxon>Bacteriovoracales</taxon>
        <taxon>Bacteriovoracaceae</taxon>
        <taxon>Bacteriovorax</taxon>
    </lineage>
</organism>
<dbReference type="AlphaFoldDB" id="A0A2K9NP03"/>
<reference evidence="1 2" key="1">
    <citation type="submission" date="2018-01" db="EMBL/GenBank/DDBJ databases">
        <title>Complete genome sequence of Bacteriovorax stolpii DSM12778.</title>
        <authorList>
            <person name="Tang B."/>
            <person name="Chang J."/>
        </authorList>
    </citation>
    <scope>NUCLEOTIDE SEQUENCE [LARGE SCALE GENOMIC DNA]</scope>
    <source>
        <strain evidence="1 2">DSM 12778</strain>
    </source>
</reference>
<evidence type="ECO:0000313" key="1">
    <source>
        <dbReference type="EMBL" id="AUN97246.1"/>
    </source>
</evidence>
<dbReference type="PROSITE" id="PS51186">
    <property type="entry name" value="GNAT"/>
    <property type="match status" value="1"/>
</dbReference>
<dbReference type="InterPro" id="IPR016181">
    <property type="entry name" value="Acyl_CoA_acyltransferase"/>
</dbReference>
<name>A0A2K9NP03_BACTC</name>
<keyword evidence="1" id="KW-0808">Transferase</keyword>
<protein>
    <submittedName>
        <fullName evidence="1">GNAT family N-acetyltransferase</fullName>
    </submittedName>
</protein>
<dbReference type="Proteomes" id="UP000235584">
    <property type="component" value="Chromosome"/>
</dbReference>
<dbReference type="EMBL" id="CP025704">
    <property type="protein sequence ID" value="AUN97246.1"/>
    <property type="molecule type" value="Genomic_DNA"/>
</dbReference>
<keyword evidence="2" id="KW-1185">Reference proteome</keyword>
<dbReference type="Gene3D" id="3.40.630.30">
    <property type="match status" value="1"/>
</dbReference>
<proteinExistence type="predicted"/>
<dbReference type="SUPFAM" id="SSF55729">
    <property type="entry name" value="Acyl-CoA N-acyltransferases (Nat)"/>
    <property type="match status" value="1"/>
</dbReference>
<dbReference type="OrthoDB" id="187903at2"/>
<sequence length="194" mass="22339">MRVESFFGKDIAPLIPRLAELRIKVFHDFPYLYEGSLDYEKDYLKVYTNSSRSVLVAAFDGDTLVGAATALPLSDEADYVRGPFLKAKMNLDEIYYFGESVLLKEYRGHGLGHQFFDGREAAAKKFGFHTTVFCGVQRPSDHPMKPEGYSPLDEFWKKRGYVKQENLRSEFSWQDIGESAETKKPMIYWMKSLC</sequence>
<dbReference type="GO" id="GO:0016747">
    <property type="term" value="F:acyltransferase activity, transferring groups other than amino-acyl groups"/>
    <property type="evidence" value="ECO:0007669"/>
    <property type="project" value="InterPro"/>
</dbReference>
<evidence type="ECO:0000313" key="2">
    <source>
        <dbReference type="Proteomes" id="UP000235584"/>
    </source>
</evidence>
<dbReference type="Pfam" id="PF00583">
    <property type="entry name" value="Acetyltransf_1"/>
    <property type="match status" value="1"/>
</dbReference>
<dbReference type="CDD" id="cd04301">
    <property type="entry name" value="NAT_SF"/>
    <property type="match status" value="1"/>
</dbReference>
<gene>
    <name evidence="1" type="ORF">C0V70_03800</name>
</gene>
<dbReference type="InterPro" id="IPR000182">
    <property type="entry name" value="GNAT_dom"/>
</dbReference>
<accession>A0A2K9NP03</accession>
<dbReference type="RefSeq" id="WP_102242541.1">
    <property type="nucleotide sequence ID" value="NZ_CP025704.1"/>
</dbReference>